<sequence length="226" mass="26873">MTLLNSQIITIPEQKAIYETVYDTLSEFSDKLKEIVDFGDAVHIDIKDILEGSCFYYAALGSEVCTKFYQQKFKYPVSDYIVEAGFFALRPYKDKTQELPWFIYRGEISNNQNDYHCWIVGPRKANIKPEIIDFTARHYKAQVDKVPVLTWEREDLENENWIWNNDLDDLKFNEGLIFSSKQDTIAKVRDDKWKNWKYCDLRKRMIDKSNEILRYKLKDLSINVEC</sequence>
<evidence type="ECO:0000313" key="2">
    <source>
        <dbReference type="Proteomes" id="UP000662185"/>
    </source>
</evidence>
<dbReference type="RefSeq" id="WP_190558170.1">
    <property type="nucleotide sequence ID" value="NZ_JACJQU010000002.1"/>
</dbReference>
<dbReference type="AlphaFoldDB" id="A0A926WFG0"/>
<evidence type="ECO:0000313" key="1">
    <source>
        <dbReference type="EMBL" id="MBD2293125.1"/>
    </source>
</evidence>
<name>A0A926WFG0_9NOST</name>
<protein>
    <submittedName>
        <fullName evidence="1">Uncharacterized protein</fullName>
    </submittedName>
</protein>
<keyword evidence="2" id="KW-1185">Reference proteome</keyword>
<proteinExistence type="predicted"/>
<gene>
    <name evidence="1" type="ORF">H6G06_06395</name>
</gene>
<dbReference type="EMBL" id="JACJQU010000002">
    <property type="protein sequence ID" value="MBD2293125.1"/>
    <property type="molecule type" value="Genomic_DNA"/>
</dbReference>
<accession>A0A926WFG0</accession>
<organism evidence="1 2">
    <name type="scientific">Anabaena sphaerica FACHB-251</name>
    <dbReference type="NCBI Taxonomy" id="2692883"/>
    <lineage>
        <taxon>Bacteria</taxon>
        <taxon>Bacillati</taxon>
        <taxon>Cyanobacteriota</taxon>
        <taxon>Cyanophyceae</taxon>
        <taxon>Nostocales</taxon>
        <taxon>Nostocaceae</taxon>
        <taxon>Anabaena</taxon>
    </lineage>
</organism>
<dbReference type="Proteomes" id="UP000662185">
    <property type="component" value="Unassembled WGS sequence"/>
</dbReference>
<comment type="caution">
    <text evidence="1">The sequence shown here is derived from an EMBL/GenBank/DDBJ whole genome shotgun (WGS) entry which is preliminary data.</text>
</comment>
<reference evidence="2" key="1">
    <citation type="journal article" date="2020" name="ISME J.">
        <title>Comparative genomics reveals insights into cyanobacterial evolution and habitat adaptation.</title>
        <authorList>
            <person name="Chen M.Y."/>
            <person name="Teng W.K."/>
            <person name="Zhao L."/>
            <person name="Hu C.X."/>
            <person name="Zhou Y.K."/>
            <person name="Han B.P."/>
            <person name="Song L.R."/>
            <person name="Shu W.S."/>
        </authorList>
    </citation>
    <scope>NUCLEOTIDE SEQUENCE [LARGE SCALE GENOMIC DNA]</scope>
    <source>
        <strain evidence="2">FACHB-251</strain>
    </source>
</reference>